<gene>
    <name evidence="3" type="ORF">BCF33_2199</name>
</gene>
<feature type="region of interest" description="Disordered" evidence="1">
    <location>
        <begin position="209"/>
        <end position="234"/>
    </location>
</feature>
<name>A0A2T0X302_9RHOB</name>
<feature type="domain" description="Gcp-like" evidence="2">
    <location>
        <begin position="32"/>
        <end position="120"/>
    </location>
</feature>
<dbReference type="EMBL" id="PVTT01000002">
    <property type="protein sequence ID" value="PRY93332.1"/>
    <property type="molecule type" value="Genomic_DNA"/>
</dbReference>
<dbReference type="Proteomes" id="UP000238801">
    <property type="component" value="Unassembled WGS sequence"/>
</dbReference>
<comment type="caution">
    <text evidence="3">The sequence shown here is derived from an EMBL/GenBank/DDBJ whole genome shotgun (WGS) entry which is preliminary data.</text>
</comment>
<dbReference type="OrthoDB" id="9809995at2"/>
<dbReference type="NCBIfam" id="TIGR03725">
    <property type="entry name" value="T6A_YeaZ"/>
    <property type="match status" value="1"/>
</dbReference>
<keyword evidence="4" id="KW-1185">Reference proteome</keyword>
<evidence type="ECO:0000313" key="3">
    <source>
        <dbReference type="EMBL" id="PRY93332.1"/>
    </source>
</evidence>
<dbReference type="GO" id="GO:0005829">
    <property type="term" value="C:cytosol"/>
    <property type="evidence" value="ECO:0007669"/>
    <property type="project" value="TreeGrafter"/>
</dbReference>
<sequence>MILGFDTSGPWLSAALADRAGRLQAHRTEGMARGQAEALFPFLETLMAGEGVGWKDLTALAVGTGPGNFTGLRIAVAAARGLALSLGVPAVGVSGFEALAAPLPLDDRPRRAGDEPASPAALVVSLPAPRGQAYVQATRGGAPEGEPLLIDPADPPEALGRPPGVRVLGHRAAEIARPFRADHETYDPSHMGARTALVAHRRLAAGEVPGRPRPLYVRPPDAAPGAGRPPRIVP</sequence>
<dbReference type="PANTHER" id="PTHR11735">
    <property type="entry name" value="TRNA N6-ADENOSINE THREONYLCARBAMOYLTRANSFERASE"/>
    <property type="match status" value="1"/>
</dbReference>
<evidence type="ECO:0000256" key="1">
    <source>
        <dbReference type="SAM" id="MobiDB-lite"/>
    </source>
</evidence>
<dbReference type="Gene3D" id="3.30.420.40">
    <property type="match status" value="1"/>
</dbReference>
<dbReference type="GO" id="GO:0002949">
    <property type="term" value="P:tRNA threonylcarbamoyladenosine modification"/>
    <property type="evidence" value="ECO:0007669"/>
    <property type="project" value="InterPro"/>
</dbReference>
<protein>
    <submittedName>
        <fullName evidence="3">tRNA threonylcarbamoyl adenosine modification protein YeaZ</fullName>
    </submittedName>
</protein>
<dbReference type="InterPro" id="IPR000905">
    <property type="entry name" value="Gcp-like_dom"/>
</dbReference>
<reference evidence="3 4" key="1">
    <citation type="submission" date="2018-03" db="EMBL/GenBank/DDBJ databases">
        <title>Genomic Encyclopedia of Archaeal and Bacterial Type Strains, Phase II (KMG-II): from individual species to whole genera.</title>
        <authorList>
            <person name="Goeker M."/>
        </authorList>
    </citation>
    <scope>NUCLEOTIDE SEQUENCE [LARGE SCALE GENOMIC DNA]</scope>
    <source>
        <strain evidence="3 4">DSM 29318</strain>
    </source>
</reference>
<dbReference type="InterPro" id="IPR043129">
    <property type="entry name" value="ATPase_NBD"/>
</dbReference>
<evidence type="ECO:0000313" key="4">
    <source>
        <dbReference type="Proteomes" id="UP000238801"/>
    </source>
</evidence>
<dbReference type="InterPro" id="IPR022496">
    <property type="entry name" value="T6A_TsaB"/>
</dbReference>
<dbReference type="AlphaFoldDB" id="A0A2T0X302"/>
<organism evidence="3 4">
    <name type="scientific">Hasllibacter halocynthiae</name>
    <dbReference type="NCBI Taxonomy" id="595589"/>
    <lineage>
        <taxon>Bacteria</taxon>
        <taxon>Pseudomonadati</taxon>
        <taxon>Pseudomonadota</taxon>
        <taxon>Alphaproteobacteria</taxon>
        <taxon>Rhodobacterales</taxon>
        <taxon>Roseobacteraceae</taxon>
        <taxon>Hasllibacter</taxon>
    </lineage>
</organism>
<dbReference type="Pfam" id="PF00814">
    <property type="entry name" value="TsaD"/>
    <property type="match status" value="1"/>
</dbReference>
<dbReference type="RefSeq" id="WP_106160934.1">
    <property type="nucleotide sequence ID" value="NZ_PVTT01000002.1"/>
</dbReference>
<evidence type="ECO:0000259" key="2">
    <source>
        <dbReference type="Pfam" id="PF00814"/>
    </source>
</evidence>
<dbReference type="PANTHER" id="PTHR11735:SF11">
    <property type="entry name" value="TRNA THREONYLCARBAMOYLADENOSINE BIOSYNTHESIS PROTEIN TSAB"/>
    <property type="match status" value="1"/>
</dbReference>
<dbReference type="SUPFAM" id="SSF53067">
    <property type="entry name" value="Actin-like ATPase domain"/>
    <property type="match status" value="1"/>
</dbReference>
<proteinExistence type="predicted"/>
<feature type="compositionally biased region" description="Low complexity" evidence="1">
    <location>
        <begin position="218"/>
        <end position="234"/>
    </location>
</feature>
<accession>A0A2T0X302</accession>